<dbReference type="InterPro" id="IPR036390">
    <property type="entry name" value="WH_DNA-bd_sf"/>
</dbReference>
<dbReference type="KEGG" id="mpi:Mpet_2349"/>
<dbReference type="EMBL" id="CP002117">
    <property type="protein sequence ID" value="ADN37096.1"/>
    <property type="molecule type" value="Genomic_DNA"/>
</dbReference>
<dbReference type="GeneID" id="9744837"/>
<dbReference type="Gene3D" id="1.10.10.10">
    <property type="entry name" value="Winged helix-like DNA-binding domain superfamily/Winged helix DNA-binding domain"/>
    <property type="match status" value="1"/>
</dbReference>
<dbReference type="HOGENOM" id="CLU_103614_0_0_2"/>
<organism evidence="2 3">
    <name type="scientific">Methanolacinia petrolearia (strain DSM 11571 / OCM 486 / SEBR 4847)</name>
    <name type="common">Methanoplanus petrolearius</name>
    <dbReference type="NCBI Taxonomy" id="679926"/>
    <lineage>
        <taxon>Archaea</taxon>
        <taxon>Methanobacteriati</taxon>
        <taxon>Methanobacteriota</taxon>
        <taxon>Stenosarchaea group</taxon>
        <taxon>Methanomicrobia</taxon>
        <taxon>Methanomicrobiales</taxon>
        <taxon>Methanomicrobiaceae</taxon>
        <taxon>Methanolacinia</taxon>
    </lineage>
</organism>
<proteinExistence type="predicted"/>
<dbReference type="InterPro" id="IPR046260">
    <property type="entry name" value="HFX_2341-like_N"/>
</dbReference>
<evidence type="ECO:0000259" key="1">
    <source>
        <dbReference type="Pfam" id="PF19810"/>
    </source>
</evidence>
<dbReference type="Gene3D" id="3.40.50.11700">
    <property type="match status" value="1"/>
</dbReference>
<evidence type="ECO:0000313" key="3">
    <source>
        <dbReference type="Proteomes" id="UP000006565"/>
    </source>
</evidence>
<sequence>MNTSHIVFVGHHKERLMDSIKMLSNYPVGRIILVVGEQLSSGERRSRALAEDMMDELGQIFEVEIVAIDKKDITRSSVQIVNLIRSEMDCGNDVIVNISGSLRTFAVSGYIAGSITGCKVITSIPQYDESGEETGVEEIVEIPTLPVCFLRDEQMKIVAAVEGGVNSLDELIIRLNPSIIKYSDDFYKERSRVSHHLKVLEDNGFIVKKRNGRQINVTLSELGNIMCNICS</sequence>
<protein>
    <recommendedName>
        <fullName evidence="1">HFX-2341-like N-terminal domain-containing protein</fullName>
    </recommendedName>
</protein>
<dbReference type="Pfam" id="PF19810">
    <property type="entry name" value="HFX_2341_N"/>
    <property type="match status" value="1"/>
</dbReference>
<name>E1RDB3_METP4</name>
<dbReference type="SUPFAM" id="SSF46785">
    <property type="entry name" value="Winged helix' DNA-binding domain"/>
    <property type="match status" value="1"/>
</dbReference>
<reference evidence="2 3" key="1">
    <citation type="journal article" date="2010" name="Stand. Genomic Sci.">
        <title>Complete genome sequence of Methanoplanus petrolearius type strain (SEBR 4847).</title>
        <authorList>
            <person name="Brambilla E."/>
            <person name="Djao O.D."/>
            <person name="Daligault H."/>
            <person name="Lapidus A."/>
            <person name="Lucas S."/>
            <person name="Hammon N."/>
            <person name="Nolan M."/>
            <person name="Tice H."/>
            <person name="Cheng J.F."/>
            <person name="Han C."/>
            <person name="Tapia R."/>
            <person name="Goodwin L."/>
            <person name="Pitluck S."/>
            <person name="Liolios K."/>
            <person name="Ivanova N."/>
            <person name="Mavromatis K."/>
            <person name="Mikhailova N."/>
            <person name="Pati A."/>
            <person name="Chen A."/>
            <person name="Palaniappan K."/>
            <person name="Land M."/>
            <person name="Hauser L."/>
            <person name="Chang Y.J."/>
            <person name="Jeffries C.D."/>
            <person name="Rohde M."/>
            <person name="Spring S."/>
            <person name="Sikorski J."/>
            <person name="Goker M."/>
            <person name="Woyke T."/>
            <person name="Bristow J."/>
            <person name="Eisen J.A."/>
            <person name="Markowitz V."/>
            <person name="Hugenholtz P."/>
            <person name="Kyrpides N.C."/>
            <person name="Klenk H.P."/>
        </authorList>
    </citation>
    <scope>NUCLEOTIDE SEQUENCE [LARGE SCALE GENOMIC DNA]</scope>
    <source>
        <strain evidence="3">DSM 11571 / OCM 486 / SEBR 4847</strain>
    </source>
</reference>
<gene>
    <name evidence="2" type="ordered locus">Mpet_2349</name>
</gene>
<accession>E1RDB3</accession>
<dbReference type="Proteomes" id="UP000006565">
    <property type="component" value="Chromosome"/>
</dbReference>
<keyword evidence="3" id="KW-1185">Reference proteome</keyword>
<evidence type="ECO:0000313" key="2">
    <source>
        <dbReference type="EMBL" id="ADN37096.1"/>
    </source>
</evidence>
<dbReference type="InterPro" id="IPR036388">
    <property type="entry name" value="WH-like_DNA-bd_sf"/>
</dbReference>
<dbReference type="AlphaFoldDB" id="E1RDB3"/>
<dbReference type="eggNOG" id="arCOG01449">
    <property type="taxonomic scope" value="Archaea"/>
</dbReference>
<feature type="domain" description="HFX-2341-like N-terminal" evidence="1">
    <location>
        <begin position="5"/>
        <end position="117"/>
    </location>
</feature>
<dbReference type="RefSeq" id="WP_013330273.1">
    <property type="nucleotide sequence ID" value="NC_014507.1"/>
</dbReference>